<feature type="domain" description="Glycosyltransferase 2-like" evidence="1">
    <location>
        <begin position="4"/>
        <end position="189"/>
    </location>
</feature>
<reference evidence="2 3" key="1">
    <citation type="submission" date="2014-07" db="EMBL/GenBank/DDBJ databases">
        <authorList>
            <person name="McCorrison J."/>
            <person name="Sanka R."/>
            <person name="Torralba M."/>
            <person name="Gillis M."/>
            <person name="Haft D.H."/>
            <person name="Methe B."/>
            <person name="Sutton G."/>
            <person name="Nelson K.E."/>
        </authorList>
    </citation>
    <scope>NUCLEOTIDE SEQUENCE [LARGE SCALE GENOMIC DNA]</scope>
    <source>
        <strain evidence="2 3">DNF00882</strain>
    </source>
</reference>
<dbReference type="PANTHER" id="PTHR43179:SF7">
    <property type="entry name" value="RHAMNOSYLTRANSFERASE WBBL"/>
    <property type="match status" value="1"/>
</dbReference>
<name>A0A096CX34_9BACT</name>
<comment type="caution">
    <text evidence="2">The sequence shown here is derived from an EMBL/GenBank/DDBJ whole genome shotgun (WGS) entry which is preliminary data.</text>
</comment>
<evidence type="ECO:0000313" key="2">
    <source>
        <dbReference type="EMBL" id="KGF49834.1"/>
    </source>
</evidence>
<dbReference type="EMBL" id="JRNR01000024">
    <property type="protein sequence ID" value="KGF49834.1"/>
    <property type="molecule type" value="Genomic_DNA"/>
</dbReference>
<dbReference type="Proteomes" id="UP000029538">
    <property type="component" value="Unassembled WGS sequence"/>
</dbReference>
<dbReference type="CDD" id="cd04186">
    <property type="entry name" value="GT_2_like_c"/>
    <property type="match status" value="1"/>
</dbReference>
<dbReference type="InterPro" id="IPR001173">
    <property type="entry name" value="Glyco_trans_2-like"/>
</dbReference>
<accession>A0A096CX34</accession>
<evidence type="ECO:0000259" key="1">
    <source>
        <dbReference type="Pfam" id="PF00535"/>
    </source>
</evidence>
<dbReference type="RefSeq" id="WP_036882600.1">
    <property type="nucleotide sequence ID" value="NZ_JRNR01000024.1"/>
</dbReference>
<organism evidence="2 3">
    <name type="scientific">Prevotella disiens DNF00882</name>
    <dbReference type="NCBI Taxonomy" id="1401075"/>
    <lineage>
        <taxon>Bacteria</taxon>
        <taxon>Pseudomonadati</taxon>
        <taxon>Bacteroidota</taxon>
        <taxon>Bacteroidia</taxon>
        <taxon>Bacteroidales</taxon>
        <taxon>Prevotellaceae</taxon>
        <taxon>Prevotella</taxon>
    </lineage>
</organism>
<evidence type="ECO:0000313" key="3">
    <source>
        <dbReference type="Proteomes" id="UP000029538"/>
    </source>
</evidence>
<dbReference type="AlphaFoldDB" id="A0A096CX34"/>
<gene>
    <name evidence="2" type="ORF">HMPREF0654_03475</name>
</gene>
<dbReference type="Pfam" id="PF00535">
    <property type="entry name" value="Glycos_transf_2"/>
    <property type="match status" value="1"/>
</dbReference>
<proteinExistence type="predicted"/>
<dbReference type="GO" id="GO:0016740">
    <property type="term" value="F:transferase activity"/>
    <property type="evidence" value="ECO:0007669"/>
    <property type="project" value="UniProtKB-KW"/>
</dbReference>
<dbReference type="Gene3D" id="3.90.550.10">
    <property type="entry name" value="Spore Coat Polysaccharide Biosynthesis Protein SpsA, Chain A"/>
    <property type="match status" value="1"/>
</dbReference>
<dbReference type="SUPFAM" id="SSF53448">
    <property type="entry name" value="Nucleotide-diphospho-sugar transferases"/>
    <property type="match status" value="1"/>
</dbReference>
<protein>
    <submittedName>
        <fullName evidence="2">Glycosyl transferase family 2</fullName>
    </submittedName>
</protein>
<dbReference type="InterPro" id="IPR029044">
    <property type="entry name" value="Nucleotide-diphossugar_trans"/>
</dbReference>
<sequence>MKLSIIIVNYNVKFYLEQCLLSVEKAIHGIDAEVVVVDNHSKDGSVEHIEQRFPMVRCISSLHNLGFARANNLAIKQTTGEYVLLLNPDTFVAETTIKEALDFMEQHPKSGGVGVRMLEASGKAAMESRRGFPSPMVAFYKIIGLCKRYPQHKKFGHYYMSTMSWDEPGKMEVISGAFCLLRRKVLDEIGLLDETFFMYGEDIDLSYRILKGGFENWYLPINILHYKGESTQKTSFKYVHVFYDAMLIFFKKHYESMSFLLSIPIKIAIYLKATLSLISMFCEKSERALGLFHPAKRIDRNFIFIGNEKNIERCKQIANRRGLQATFVIGNKNNLPKGHHDHIDLIDSDRINYIVYDIDAYNYSEVLELFAQKPIKNVFIGTYNKRANCIITSEEILE</sequence>
<keyword evidence="2" id="KW-0808">Transferase</keyword>
<dbReference type="PANTHER" id="PTHR43179">
    <property type="entry name" value="RHAMNOSYLTRANSFERASE WBBL"/>
    <property type="match status" value="1"/>
</dbReference>